<evidence type="ECO:0000313" key="1">
    <source>
        <dbReference type="EMBL" id="MBU9712712.1"/>
    </source>
</evidence>
<dbReference type="Proteomes" id="UP000784880">
    <property type="component" value="Unassembled WGS sequence"/>
</dbReference>
<dbReference type="InterPro" id="IPR025394">
    <property type="entry name" value="DUF4127"/>
</dbReference>
<reference evidence="1 2" key="1">
    <citation type="submission" date="2021-06" db="EMBL/GenBank/DDBJ databases">
        <title>Bacillus sp. RD4P76, an endophyte from a halophyte.</title>
        <authorList>
            <person name="Sun J.-Q."/>
        </authorList>
    </citation>
    <scope>NUCLEOTIDE SEQUENCE [LARGE SCALE GENOMIC DNA]</scope>
    <source>
        <strain evidence="1 2">CGMCC 1.15917</strain>
    </source>
</reference>
<gene>
    <name evidence="1" type="ORF">KS419_13255</name>
</gene>
<accession>A0ABS6JG92</accession>
<dbReference type="Pfam" id="PF13552">
    <property type="entry name" value="DUF4127"/>
    <property type="match status" value="1"/>
</dbReference>
<sequence length="532" mass="61403">MKKIAILPLDNRPCCYDFTESFGKFGAVEVLQPEKEILGEFTYFGDVKRINQWLKAVAGKVDGLILAVDQLAYGGLIPSRMMERDFDKCEKIVQVIREIRKEHPDLLIYGVNVLMRISVTTKNKQFLSYWKSIFRYSQLYDRLHRLKEVEVEKELKEMEAEVPSEVLQEYLQARERNHQINQLMIDWVADGTLDFLAITQEDASAIGMHLLEQRILVKKIFELNVQRRVLVYPGADEATQTLLARMVQFLENKKLKIYPKYGSTSGKLEVAKFEDRPVEESVISHITAAGALVADNVRDADLVLYVNTPIGGTLDGNDPSQEKAHFNSRHPLLYFIESIDHDLREGRAVSIADISFPNASDMELVSFLLTEKLYYPLTAYAGWNTAGNTLGTCISHSIIHLFAQRNQRETQSTDVTNLHQRHLAFMTERLLDEWAYQAQVRGKVNLEITEKFNINGANLENYYETVNQTVKEEMQPYFTQLVEHLREYEVSGSSVTDKREGVQKERGTWKFEICELPWNRTFELRVKVSQER</sequence>
<comment type="caution">
    <text evidence="1">The sequence shown here is derived from an EMBL/GenBank/DDBJ whole genome shotgun (WGS) entry which is preliminary data.</text>
</comment>
<dbReference type="RefSeq" id="WP_217066887.1">
    <property type="nucleotide sequence ID" value="NZ_JAHQCS010000107.1"/>
</dbReference>
<evidence type="ECO:0000313" key="2">
    <source>
        <dbReference type="Proteomes" id="UP000784880"/>
    </source>
</evidence>
<name>A0ABS6JG92_9BACI</name>
<protein>
    <submittedName>
        <fullName evidence="1">DUF4127 family protein</fullName>
    </submittedName>
</protein>
<proteinExistence type="predicted"/>
<organism evidence="1 2">
    <name type="scientific">Evansella tamaricis</name>
    <dbReference type="NCBI Taxonomy" id="2069301"/>
    <lineage>
        <taxon>Bacteria</taxon>
        <taxon>Bacillati</taxon>
        <taxon>Bacillota</taxon>
        <taxon>Bacilli</taxon>
        <taxon>Bacillales</taxon>
        <taxon>Bacillaceae</taxon>
        <taxon>Evansella</taxon>
    </lineage>
</organism>
<keyword evidence="2" id="KW-1185">Reference proteome</keyword>
<dbReference type="EMBL" id="JAHQCS010000107">
    <property type="protein sequence ID" value="MBU9712712.1"/>
    <property type="molecule type" value="Genomic_DNA"/>
</dbReference>